<gene>
    <name evidence="4" type="ORF">ZIOFF_012145</name>
</gene>
<comment type="subcellular location">
    <subcellularLocation>
        <location evidence="1">Nucleus</location>
    </subcellularLocation>
</comment>
<evidence type="ECO:0000256" key="1">
    <source>
        <dbReference type="ARBA" id="ARBA00004123"/>
    </source>
</evidence>
<proteinExistence type="inferred from homology"/>
<name>A0A8J5HRW4_ZINOF</name>
<dbReference type="EMBL" id="JACMSC010000003">
    <property type="protein sequence ID" value="KAG6529928.1"/>
    <property type="molecule type" value="Genomic_DNA"/>
</dbReference>
<dbReference type="GO" id="GO:0071013">
    <property type="term" value="C:catalytic step 2 spliceosome"/>
    <property type="evidence" value="ECO:0007669"/>
    <property type="project" value="TreeGrafter"/>
</dbReference>
<evidence type="ECO:0000313" key="4">
    <source>
        <dbReference type="EMBL" id="KAG6529928.1"/>
    </source>
</evidence>
<accession>A0A8J5HRW4</accession>
<keyword evidence="3" id="KW-0539">Nucleus</keyword>
<dbReference type="InterPro" id="IPR019148">
    <property type="entry name" value="Nuclear_protein_DGCR14_ESS-2"/>
</dbReference>
<comment type="similarity">
    <text evidence="2">Belongs to the ESS2 family.</text>
</comment>
<sequence>MGTVALVNPSARWRVGNTRLRISSCIIPSEMGEASERLKSLTKQIDRLHGKSAAEAKPTKDEAAVAILYTPCGWNYSCWTLSPGPGVHEYPFMTWGEIEGTPLRLDLEESPVDIGGSSD</sequence>
<comment type="caution">
    <text evidence="4">The sequence shown here is derived from an EMBL/GenBank/DDBJ whole genome shotgun (WGS) entry which is preliminary data.</text>
</comment>
<evidence type="ECO:0000256" key="3">
    <source>
        <dbReference type="ARBA" id="ARBA00023242"/>
    </source>
</evidence>
<dbReference type="AlphaFoldDB" id="A0A8J5HRW4"/>
<dbReference type="PANTHER" id="PTHR12940:SF0">
    <property type="entry name" value="SPLICING FACTOR ESS-2 HOMOLOG"/>
    <property type="match status" value="1"/>
</dbReference>
<dbReference type="PANTHER" id="PTHR12940">
    <property type="entry name" value="ES-2 PROTEIN - RELATED"/>
    <property type="match status" value="1"/>
</dbReference>
<dbReference type="Proteomes" id="UP000734854">
    <property type="component" value="Unassembled WGS sequence"/>
</dbReference>
<evidence type="ECO:0000256" key="2">
    <source>
        <dbReference type="ARBA" id="ARBA00009072"/>
    </source>
</evidence>
<reference evidence="4 5" key="1">
    <citation type="submission" date="2020-08" db="EMBL/GenBank/DDBJ databases">
        <title>Plant Genome Project.</title>
        <authorList>
            <person name="Zhang R.-G."/>
        </authorList>
    </citation>
    <scope>NUCLEOTIDE SEQUENCE [LARGE SCALE GENOMIC DNA]</scope>
    <source>
        <tissue evidence="4">Rhizome</tissue>
    </source>
</reference>
<evidence type="ECO:0000313" key="5">
    <source>
        <dbReference type="Proteomes" id="UP000734854"/>
    </source>
</evidence>
<organism evidence="4 5">
    <name type="scientific">Zingiber officinale</name>
    <name type="common">Ginger</name>
    <name type="synonym">Amomum zingiber</name>
    <dbReference type="NCBI Taxonomy" id="94328"/>
    <lineage>
        <taxon>Eukaryota</taxon>
        <taxon>Viridiplantae</taxon>
        <taxon>Streptophyta</taxon>
        <taxon>Embryophyta</taxon>
        <taxon>Tracheophyta</taxon>
        <taxon>Spermatophyta</taxon>
        <taxon>Magnoliopsida</taxon>
        <taxon>Liliopsida</taxon>
        <taxon>Zingiberales</taxon>
        <taxon>Zingiberaceae</taxon>
        <taxon>Zingiber</taxon>
    </lineage>
</organism>
<keyword evidence="5" id="KW-1185">Reference proteome</keyword>
<protein>
    <submittedName>
        <fullName evidence="4">Uncharacterized protein</fullName>
    </submittedName>
</protein>